<keyword evidence="1" id="KW-0560">Oxidoreductase</keyword>
<evidence type="ECO:0000313" key="4">
    <source>
        <dbReference type="Proteomes" id="UP000095743"/>
    </source>
</evidence>
<proteinExistence type="predicted"/>
<dbReference type="InterPro" id="IPR001041">
    <property type="entry name" value="2Fe-2S_ferredoxin-type"/>
</dbReference>
<organism evidence="3 4">
    <name type="scientific">Geosporobacter ferrireducens</name>
    <dbReference type="NCBI Taxonomy" id="1424294"/>
    <lineage>
        <taxon>Bacteria</taxon>
        <taxon>Bacillati</taxon>
        <taxon>Bacillota</taxon>
        <taxon>Clostridia</taxon>
        <taxon>Peptostreptococcales</taxon>
        <taxon>Thermotaleaceae</taxon>
        <taxon>Geosporobacter</taxon>
    </lineage>
</organism>
<dbReference type="GO" id="GO:0051536">
    <property type="term" value="F:iron-sulfur cluster binding"/>
    <property type="evidence" value="ECO:0007669"/>
    <property type="project" value="InterPro"/>
</dbReference>
<evidence type="ECO:0000256" key="1">
    <source>
        <dbReference type="ARBA" id="ARBA00023002"/>
    </source>
</evidence>
<dbReference type="KEGG" id="gfe:Gferi_25700"/>
<gene>
    <name evidence="3" type="ORF">Gferi_25700</name>
</gene>
<evidence type="ECO:0000259" key="2">
    <source>
        <dbReference type="PROSITE" id="PS51085"/>
    </source>
</evidence>
<dbReference type="EMBL" id="CP017269">
    <property type="protein sequence ID" value="AOT72650.1"/>
    <property type="molecule type" value="Genomic_DNA"/>
</dbReference>
<name>A0A1D8GNY4_9FIRM</name>
<dbReference type="STRING" id="1424294.Gferi_25700"/>
<dbReference type="GO" id="GO:0016491">
    <property type="term" value="F:oxidoreductase activity"/>
    <property type="evidence" value="ECO:0007669"/>
    <property type="project" value="UniProtKB-KW"/>
</dbReference>
<dbReference type="AlphaFoldDB" id="A0A1D8GNY4"/>
<dbReference type="Gene3D" id="3.10.20.440">
    <property type="entry name" value="2Fe-2S iron-sulphur cluster binding domain, sarcosine oxidase, alpha subunit, N-terminal domain"/>
    <property type="match status" value="1"/>
</dbReference>
<dbReference type="InterPro" id="IPR042204">
    <property type="entry name" value="2Fe-2S-bd_N"/>
</dbReference>
<dbReference type="SUPFAM" id="SSF54292">
    <property type="entry name" value="2Fe-2S ferredoxin-like"/>
    <property type="match status" value="1"/>
</dbReference>
<dbReference type="InterPro" id="IPR036010">
    <property type="entry name" value="2Fe-2S_ferredoxin-like_sf"/>
</dbReference>
<dbReference type="Pfam" id="PF13510">
    <property type="entry name" value="Fer2_4"/>
    <property type="match status" value="1"/>
</dbReference>
<dbReference type="Proteomes" id="UP000095743">
    <property type="component" value="Chromosome"/>
</dbReference>
<protein>
    <submittedName>
        <fullName evidence="3">Dehydrogenase</fullName>
    </submittedName>
</protein>
<dbReference type="CDD" id="cd00207">
    <property type="entry name" value="fer2"/>
    <property type="match status" value="1"/>
</dbReference>
<feature type="domain" description="2Fe-2S ferredoxin-type" evidence="2">
    <location>
        <begin position="19"/>
        <end position="100"/>
    </location>
</feature>
<reference evidence="3 4" key="1">
    <citation type="submission" date="2016-09" db="EMBL/GenBank/DDBJ databases">
        <title>Genomic analysis reveals versatility of anaerobic energy metabolism of Geosporobacter ferrireducens IRF9 of phylum Firmicutes.</title>
        <authorList>
            <person name="Kim S.-J."/>
        </authorList>
    </citation>
    <scope>NUCLEOTIDE SEQUENCE [LARGE SCALE GENOMIC DNA]</scope>
    <source>
        <strain evidence="3 4">IRF9</strain>
    </source>
</reference>
<accession>A0A1D8GNY4</accession>
<dbReference type="PROSITE" id="PS51085">
    <property type="entry name" value="2FE2S_FER_2"/>
    <property type="match status" value="1"/>
</dbReference>
<keyword evidence="4" id="KW-1185">Reference proteome</keyword>
<evidence type="ECO:0000313" key="3">
    <source>
        <dbReference type="EMBL" id="AOT72650.1"/>
    </source>
</evidence>
<sequence>MSVGRIIEHPILGEIGESKKISISVDGKTYTALEGEMIAAALMANGIQTFRFTKHHAPRGIYCGIGRCTDCIMIVDGVPNVRTCVTPVQEGMRIETQYGTGAWKRGNDNA</sequence>